<keyword evidence="2" id="KW-1185">Reference proteome</keyword>
<comment type="caution">
    <text evidence="1">The sequence shown here is derived from an EMBL/GenBank/DDBJ whole genome shotgun (WGS) entry which is preliminary data.</text>
</comment>
<reference evidence="1" key="1">
    <citation type="submission" date="2019-04" db="EMBL/GenBank/DDBJ databases">
        <title>Sequencing of skin fungus with MAO and IRED activity.</title>
        <authorList>
            <person name="Marsaioli A.J."/>
            <person name="Bonatto J.M.C."/>
            <person name="Reis Junior O."/>
        </authorList>
    </citation>
    <scope>NUCLEOTIDE SEQUENCE</scope>
    <source>
        <strain evidence="1">28M1</strain>
    </source>
</reference>
<sequence>MAIESPPIIIEDEAEVDDGIVIVSVAVADIAIVIDMSITSHGRVASNVARR</sequence>
<proteinExistence type="predicted"/>
<protein>
    <submittedName>
        <fullName evidence="1">Uncharacterized protein</fullName>
    </submittedName>
</protein>
<dbReference type="EMBL" id="SWKV01000014">
    <property type="protein sequence ID" value="KAF3042872.1"/>
    <property type="molecule type" value="Genomic_DNA"/>
</dbReference>
<dbReference type="Proteomes" id="UP000758155">
    <property type="component" value="Unassembled WGS sequence"/>
</dbReference>
<evidence type="ECO:0000313" key="2">
    <source>
        <dbReference type="Proteomes" id="UP000758155"/>
    </source>
</evidence>
<organism evidence="1 2">
    <name type="scientific">Didymella heteroderae</name>
    <dbReference type="NCBI Taxonomy" id="1769908"/>
    <lineage>
        <taxon>Eukaryota</taxon>
        <taxon>Fungi</taxon>
        <taxon>Dikarya</taxon>
        <taxon>Ascomycota</taxon>
        <taxon>Pezizomycotina</taxon>
        <taxon>Dothideomycetes</taxon>
        <taxon>Pleosporomycetidae</taxon>
        <taxon>Pleosporales</taxon>
        <taxon>Pleosporineae</taxon>
        <taxon>Didymellaceae</taxon>
        <taxon>Didymella</taxon>
    </lineage>
</organism>
<dbReference type="AlphaFoldDB" id="A0A9P4WVB3"/>
<gene>
    <name evidence="1" type="ORF">E8E12_001624</name>
</gene>
<name>A0A9P4WVB3_9PLEO</name>
<evidence type="ECO:0000313" key="1">
    <source>
        <dbReference type="EMBL" id="KAF3042872.1"/>
    </source>
</evidence>
<accession>A0A9P4WVB3</accession>